<evidence type="ECO:0000313" key="4">
    <source>
        <dbReference type="Proteomes" id="UP000664417"/>
    </source>
</evidence>
<dbReference type="PANTHER" id="PTHR34512">
    <property type="entry name" value="CELL SURFACE PROTEIN"/>
    <property type="match status" value="1"/>
</dbReference>
<dbReference type="Pfam" id="PF13360">
    <property type="entry name" value="PQQ_2"/>
    <property type="match status" value="1"/>
</dbReference>
<evidence type="ECO:0000259" key="2">
    <source>
        <dbReference type="Pfam" id="PF13360"/>
    </source>
</evidence>
<gene>
    <name evidence="3" type="ORF">J3U88_23955</name>
</gene>
<feature type="chain" id="PRO_5035279319" evidence="1">
    <location>
        <begin position="19"/>
        <end position="716"/>
    </location>
</feature>
<comment type="caution">
    <text evidence="3">The sequence shown here is derived from an EMBL/GenBank/DDBJ whole genome shotgun (WGS) entry which is preliminary data.</text>
</comment>
<dbReference type="Proteomes" id="UP000664417">
    <property type="component" value="Unassembled WGS sequence"/>
</dbReference>
<organism evidence="3 4">
    <name type="scientific">Acanthopleuribacter pedis</name>
    <dbReference type="NCBI Taxonomy" id="442870"/>
    <lineage>
        <taxon>Bacteria</taxon>
        <taxon>Pseudomonadati</taxon>
        <taxon>Acidobacteriota</taxon>
        <taxon>Holophagae</taxon>
        <taxon>Acanthopleuribacterales</taxon>
        <taxon>Acanthopleuribacteraceae</taxon>
        <taxon>Acanthopleuribacter</taxon>
    </lineage>
</organism>
<dbReference type="InterPro" id="IPR002372">
    <property type="entry name" value="PQQ_rpt_dom"/>
</dbReference>
<evidence type="ECO:0000256" key="1">
    <source>
        <dbReference type="SAM" id="SignalP"/>
    </source>
</evidence>
<proteinExistence type="predicted"/>
<dbReference type="SUPFAM" id="SSF50998">
    <property type="entry name" value="Quinoprotein alcohol dehydrogenase-like"/>
    <property type="match status" value="1"/>
</dbReference>
<dbReference type="EMBL" id="JAFREP010000025">
    <property type="protein sequence ID" value="MBO1321553.1"/>
    <property type="molecule type" value="Genomic_DNA"/>
</dbReference>
<keyword evidence="4" id="KW-1185">Reference proteome</keyword>
<dbReference type="AlphaFoldDB" id="A0A8J7U6L0"/>
<dbReference type="PANTHER" id="PTHR34512:SF30">
    <property type="entry name" value="OUTER MEMBRANE PROTEIN ASSEMBLY FACTOR BAMB"/>
    <property type="match status" value="1"/>
</dbReference>
<name>A0A8J7U6L0_9BACT</name>
<dbReference type="Gene3D" id="2.130.10.10">
    <property type="entry name" value="YVTN repeat-like/Quinoprotein amine dehydrogenase"/>
    <property type="match status" value="1"/>
</dbReference>
<dbReference type="InterPro" id="IPR011047">
    <property type="entry name" value="Quinoprotein_ADH-like_sf"/>
</dbReference>
<feature type="domain" description="Pyrrolo-quinoline quinone repeat" evidence="2">
    <location>
        <begin position="49"/>
        <end position="200"/>
    </location>
</feature>
<reference evidence="3" key="1">
    <citation type="submission" date="2021-03" db="EMBL/GenBank/DDBJ databases">
        <authorList>
            <person name="Wang G."/>
        </authorList>
    </citation>
    <scope>NUCLEOTIDE SEQUENCE</scope>
    <source>
        <strain evidence="3">KCTC 12899</strain>
    </source>
</reference>
<feature type="signal peptide" evidence="1">
    <location>
        <begin position="1"/>
        <end position="18"/>
    </location>
</feature>
<accession>A0A8J7U6L0</accession>
<keyword evidence="1" id="KW-0732">Signal</keyword>
<dbReference type="RefSeq" id="WP_207861527.1">
    <property type="nucleotide sequence ID" value="NZ_JAFREP010000025.1"/>
</dbReference>
<evidence type="ECO:0000313" key="3">
    <source>
        <dbReference type="EMBL" id="MBO1321553.1"/>
    </source>
</evidence>
<sequence length="716" mass="79250">MVKPAGMFALILMMPCFAWQPGNDWPEAAGPNGTYASSVWDGGGGELSVLWRYPLHSVVSPVVFAGRVYAHGREGDGEVLIALDAFDGRMLWRFHFPGGAVGTPRIRTPEVAPVVDLETGNVTVLSSGRQLFCVSPDGRLLWQRHLAEHFGFSLSVGPHRPTLLRHDRLVICTFSLPASDGKGLERLVVGLDKNNGNLRWLVRDPADARVARAPATLVPLPEAPVLLVGGFADGPRFIQPETGEVMDIGLAERGAIRHFFMCGNKLMVQAKVATGEELRCYDLTRLVPSRPVPADVVSWRRAYVHPPQGWAAEEQVLVVMERDGTLEALEFEGGRIRWRARGLFQQARPFVLTPGGLAGLRGNRLVWRHREPEGLVEAGEVVVALPGPAVDGPAALVPAYHRFYVQSGRTLVALGRADSPRRVQPSLFQPLTGSAPSSLGEPAVLHIEPTRFHWSGRQPVRAFVTDRHGRRLREVQPQWTLDGFAGNVDAQGGLNLDLQNAWFGKLNASWQGLEAQAEVFRQTDQDVLLDLEALAAGSVPHYWTAVQHMAVEHFDGERVFAAVGEGERDVWALFHGFAAESAQVSGLVRAGQRGRRLPEMGLYYRGFFLSLMENGRGLRLSFGRGGDYPGVEAGFLWKQNIWYHLKIEVQREENSVVVRAKAWPQVEREPDHWQLEMTPRMGVPHGTGAGFFGRVYGRSRMLADNLWLRAVNKARY</sequence>
<protein>
    <submittedName>
        <fullName evidence="3">PQQ-binding-like beta-propeller repeat protein</fullName>
    </submittedName>
</protein>
<dbReference type="InterPro" id="IPR015943">
    <property type="entry name" value="WD40/YVTN_repeat-like_dom_sf"/>
</dbReference>